<dbReference type="GO" id="GO:0005524">
    <property type="term" value="F:ATP binding"/>
    <property type="evidence" value="ECO:0007669"/>
    <property type="project" value="UniProtKB-UniRule"/>
</dbReference>
<keyword evidence="4 10" id="KW-0808">Transferase</keyword>
<comment type="caution">
    <text evidence="14">The sequence shown here is derived from an EMBL/GenBank/DDBJ whole genome shotgun (WGS) entry which is preliminary data.</text>
</comment>
<evidence type="ECO:0000256" key="4">
    <source>
        <dbReference type="ARBA" id="ARBA00022679"/>
    </source>
</evidence>
<evidence type="ECO:0000256" key="11">
    <source>
        <dbReference type="RuleBase" id="RU003783"/>
    </source>
</evidence>
<comment type="function">
    <text evidence="2 10 12">Catalyzes the transfer of a dimethylallyl group onto the adenine at position 37 in tRNAs that read codons beginning with uridine, leading to the formation of N6-(dimethylallyl)adenosine (i(6)A).</text>
</comment>
<evidence type="ECO:0000256" key="10">
    <source>
        <dbReference type="HAMAP-Rule" id="MF_00185"/>
    </source>
</evidence>
<feature type="site" description="Interaction with substrate tRNA" evidence="10">
    <location>
        <position position="125"/>
    </location>
</feature>
<evidence type="ECO:0000256" key="12">
    <source>
        <dbReference type="RuleBase" id="RU003784"/>
    </source>
</evidence>
<comment type="similarity">
    <text evidence="3 10 13">Belongs to the IPP transferase family.</text>
</comment>
<evidence type="ECO:0000256" key="1">
    <source>
        <dbReference type="ARBA" id="ARBA00001946"/>
    </source>
</evidence>
<dbReference type="HAMAP" id="MF_00185">
    <property type="entry name" value="IPP_trans"/>
    <property type="match status" value="1"/>
</dbReference>
<evidence type="ECO:0000256" key="8">
    <source>
        <dbReference type="ARBA" id="ARBA00022842"/>
    </source>
</evidence>
<dbReference type="RefSeq" id="WP_120182846.1">
    <property type="nucleotide sequence ID" value="NZ_MBTA01000028.1"/>
</dbReference>
<dbReference type="Gene3D" id="3.40.50.300">
    <property type="entry name" value="P-loop containing nucleotide triphosphate hydrolases"/>
    <property type="match status" value="1"/>
</dbReference>
<protein>
    <recommendedName>
        <fullName evidence="10">tRNA dimethylallyltransferase</fullName>
        <ecNumber evidence="10">2.5.1.75</ecNumber>
    </recommendedName>
    <alternativeName>
        <fullName evidence="10">Dimethylallyl diphosphate:tRNA dimethylallyltransferase</fullName>
        <shortName evidence="10">DMAPP:tRNA dimethylallyltransferase</shortName>
        <shortName evidence="10">DMATase</shortName>
    </alternativeName>
    <alternativeName>
        <fullName evidence="10">Isopentenyl-diphosphate:tRNA isopentenyltransferase</fullName>
        <shortName evidence="10">IPP transferase</shortName>
        <shortName evidence="10">IPPT</shortName>
        <shortName evidence="10">IPTase</shortName>
    </alternativeName>
</protein>
<feature type="region of interest" description="Interaction with substrate tRNA" evidence="10">
    <location>
        <begin position="161"/>
        <end position="165"/>
    </location>
</feature>
<dbReference type="PANTHER" id="PTHR11088">
    <property type="entry name" value="TRNA DIMETHYLALLYLTRANSFERASE"/>
    <property type="match status" value="1"/>
</dbReference>
<comment type="catalytic activity">
    <reaction evidence="9 10 11">
        <text>adenosine(37) in tRNA + dimethylallyl diphosphate = N(6)-dimethylallyladenosine(37) in tRNA + diphosphate</text>
        <dbReference type="Rhea" id="RHEA:26482"/>
        <dbReference type="Rhea" id="RHEA-COMP:10162"/>
        <dbReference type="Rhea" id="RHEA-COMP:10375"/>
        <dbReference type="ChEBI" id="CHEBI:33019"/>
        <dbReference type="ChEBI" id="CHEBI:57623"/>
        <dbReference type="ChEBI" id="CHEBI:74411"/>
        <dbReference type="ChEBI" id="CHEBI:74415"/>
        <dbReference type="EC" id="2.5.1.75"/>
    </reaction>
</comment>
<evidence type="ECO:0000256" key="7">
    <source>
        <dbReference type="ARBA" id="ARBA00022840"/>
    </source>
</evidence>
<evidence type="ECO:0000256" key="6">
    <source>
        <dbReference type="ARBA" id="ARBA00022741"/>
    </source>
</evidence>
<comment type="cofactor">
    <cofactor evidence="1 10">
        <name>Mg(2+)</name>
        <dbReference type="ChEBI" id="CHEBI:18420"/>
    </cofactor>
</comment>
<dbReference type="PANTHER" id="PTHR11088:SF60">
    <property type="entry name" value="TRNA DIMETHYLALLYLTRANSFERASE"/>
    <property type="match status" value="1"/>
</dbReference>
<dbReference type="EMBL" id="MBTA01000028">
    <property type="protein sequence ID" value="RKD13195.1"/>
    <property type="molecule type" value="Genomic_DNA"/>
</dbReference>
<dbReference type="Gene3D" id="1.10.20.140">
    <property type="match status" value="1"/>
</dbReference>
<dbReference type="NCBIfam" id="TIGR00174">
    <property type="entry name" value="miaA"/>
    <property type="match status" value="1"/>
</dbReference>
<dbReference type="EC" id="2.5.1.75" evidence="10"/>
<dbReference type="InterPro" id="IPR039657">
    <property type="entry name" value="Dimethylallyltransferase"/>
</dbReference>
<evidence type="ECO:0000256" key="3">
    <source>
        <dbReference type="ARBA" id="ARBA00005842"/>
    </source>
</evidence>
<keyword evidence="8 10" id="KW-0460">Magnesium</keyword>
<feature type="region of interest" description="Interaction with substrate tRNA" evidence="10">
    <location>
        <begin position="37"/>
        <end position="40"/>
    </location>
</feature>
<keyword evidence="5 10" id="KW-0819">tRNA processing</keyword>
<dbReference type="InterPro" id="IPR018022">
    <property type="entry name" value="IPT"/>
</dbReference>
<evidence type="ECO:0000256" key="5">
    <source>
        <dbReference type="ARBA" id="ARBA00022694"/>
    </source>
</evidence>
<accession>A0A419S2I2</accession>
<dbReference type="InterPro" id="IPR027417">
    <property type="entry name" value="P-loop_NTPase"/>
</dbReference>
<feature type="binding site" evidence="10">
    <location>
        <begin position="12"/>
        <end position="19"/>
    </location>
    <ligand>
        <name>ATP</name>
        <dbReference type="ChEBI" id="CHEBI:30616"/>
    </ligand>
</feature>
<name>A0A419S2I2_9SPHI</name>
<evidence type="ECO:0000313" key="15">
    <source>
        <dbReference type="Proteomes" id="UP000283433"/>
    </source>
</evidence>
<dbReference type="SUPFAM" id="SSF52540">
    <property type="entry name" value="P-loop containing nucleoside triphosphate hydrolases"/>
    <property type="match status" value="2"/>
</dbReference>
<keyword evidence="15" id="KW-1185">Reference proteome</keyword>
<proteinExistence type="inferred from homology"/>
<dbReference type="AlphaFoldDB" id="A0A419S2I2"/>
<comment type="caution">
    <text evidence="10">Lacks conserved residue(s) required for the propagation of feature annotation.</text>
</comment>
<keyword evidence="6 10" id="KW-0547">Nucleotide-binding</keyword>
<evidence type="ECO:0000256" key="2">
    <source>
        <dbReference type="ARBA" id="ARBA00003213"/>
    </source>
</evidence>
<gene>
    <name evidence="10" type="primary">miaA</name>
    <name evidence="14" type="ORF">BCY91_10245</name>
</gene>
<feature type="binding site" evidence="10">
    <location>
        <begin position="14"/>
        <end position="19"/>
    </location>
    <ligand>
        <name>substrate</name>
    </ligand>
</feature>
<dbReference type="GO" id="GO:0052381">
    <property type="term" value="F:tRNA dimethylallyltransferase activity"/>
    <property type="evidence" value="ECO:0007669"/>
    <property type="project" value="UniProtKB-UniRule"/>
</dbReference>
<keyword evidence="7 10" id="KW-0067">ATP-binding</keyword>
<dbReference type="Proteomes" id="UP000283433">
    <property type="component" value="Unassembled WGS sequence"/>
</dbReference>
<comment type="subunit">
    <text evidence="10">Monomer.</text>
</comment>
<evidence type="ECO:0000256" key="13">
    <source>
        <dbReference type="RuleBase" id="RU003785"/>
    </source>
</evidence>
<reference evidence="14 15" key="1">
    <citation type="submission" date="2016-07" db="EMBL/GenBank/DDBJ databases">
        <title>Genome of Pelobium manganitolerans.</title>
        <authorList>
            <person name="Wu S."/>
            <person name="Wang G."/>
        </authorList>
    </citation>
    <scope>NUCLEOTIDE SEQUENCE [LARGE SCALE GENOMIC DNA]</scope>
    <source>
        <strain evidence="14 15">YS-25</strain>
    </source>
</reference>
<sequence length="310" mass="35316">MGKAKTLIAVVGPTAIGKTAMAIKLAQHFETEIISADSRQFFKEMSIGTAKPNAQELKAAKHHFIGAISVQDDYNVGDFEAQALVTLQHIFEKNKVAIMVGGSGLYVNAVLYGFDELPKAPAQVREGLNARLAEEGLPALQQDLQKLDPAYYAEVDLNNPQRVIRALEVCISTGKPFSSFRRQKQRRERDFEYILIGLNADREWLYQRINERVDLMMQDGLVEEVKSLQTFQHSNALKTVGYSEIFRYLNGEWTLAQAVDKLKQNTRNFAKRQITWFKKNEGIRWFNPQQFDEVVTFIESKLNDEKTEHG</sequence>
<evidence type="ECO:0000313" key="14">
    <source>
        <dbReference type="EMBL" id="RKD13195.1"/>
    </source>
</evidence>
<feature type="site" description="Interaction with substrate tRNA" evidence="10">
    <location>
        <position position="103"/>
    </location>
</feature>
<dbReference type="OrthoDB" id="9776390at2"/>
<dbReference type="Pfam" id="PF01715">
    <property type="entry name" value="IPPT"/>
    <property type="match status" value="1"/>
</dbReference>
<organism evidence="14 15">
    <name type="scientific">Pelobium manganitolerans</name>
    <dbReference type="NCBI Taxonomy" id="1842495"/>
    <lineage>
        <taxon>Bacteria</taxon>
        <taxon>Pseudomonadati</taxon>
        <taxon>Bacteroidota</taxon>
        <taxon>Sphingobacteriia</taxon>
        <taxon>Sphingobacteriales</taxon>
        <taxon>Sphingobacteriaceae</taxon>
        <taxon>Pelobium</taxon>
    </lineage>
</organism>
<dbReference type="GO" id="GO:0006400">
    <property type="term" value="P:tRNA modification"/>
    <property type="evidence" value="ECO:0007669"/>
    <property type="project" value="TreeGrafter"/>
</dbReference>
<evidence type="ECO:0000256" key="9">
    <source>
        <dbReference type="ARBA" id="ARBA00049563"/>
    </source>
</evidence>